<dbReference type="GO" id="GO:0046872">
    <property type="term" value="F:metal ion binding"/>
    <property type="evidence" value="ECO:0007669"/>
    <property type="project" value="UniProtKB-KW"/>
</dbReference>
<dbReference type="Pfam" id="PF00884">
    <property type="entry name" value="Sulfatase"/>
    <property type="match status" value="1"/>
</dbReference>
<evidence type="ECO:0000256" key="4">
    <source>
        <dbReference type="ARBA" id="ARBA00022837"/>
    </source>
</evidence>
<evidence type="ECO:0000256" key="1">
    <source>
        <dbReference type="ARBA" id="ARBA00008779"/>
    </source>
</evidence>
<keyword evidence="7" id="KW-1185">Reference proteome</keyword>
<dbReference type="AlphaFoldDB" id="A0AAW0BPM6"/>
<evidence type="ECO:0000313" key="7">
    <source>
        <dbReference type="Proteomes" id="UP001362999"/>
    </source>
</evidence>
<dbReference type="PANTHER" id="PTHR42693:SF46">
    <property type="entry name" value="PUTATIVE (AFU_ORTHOLOGUE AFUA_5G12940)-RELATED"/>
    <property type="match status" value="1"/>
</dbReference>
<keyword evidence="2" id="KW-0479">Metal-binding</keyword>
<dbReference type="InterPro" id="IPR050738">
    <property type="entry name" value="Sulfatase"/>
</dbReference>
<dbReference type="SUPFAM" id="SSF53649">
    <property type="entry name" value="Alkaline phosphatase-like"/>
    <property type="match status" value="1"/>
</dbReference>
<dbReference type="PROSITE" id="PS00149">
    <property type="entry name" value="SULFATASE_2"/>
    <property type="match status" value="1"/>
</dbReference>
<dbReference type="InterPro" id="IPR000917">
    <property type="entry name" value="Sulfatase_N"/>
</dbReference>
<keyword evidence="3" id="KW-0378">Hydrolase</keyword>
<evidence type="ECO:0000313" key="6">
    <source>
        <dbReference type="EMBL" id="KAK7028594.1"/>
    </source>
</evidence>
<dbReference type="InterPro" id="IPR017850">
    <property type="entry name" value="Alkaline_phosphatase_core_sf"/>
</dbReference>
<evidence type="ECO:0000256" key="3">
    <source>
        <dbReference type="ARBA" id="ARBA00022801"/>
    </source>
</evidence>
<dbReference type="Gene3D" id="3.40.720.10">
    <property type="entry name" value="Alkaline Phosphatase, subunit A"/>
    <property type="match status" value="1"/>
</dbReference>
<name>A0AAW0BPM6_9AGAR</name>
<dbReference type="InterPro" id="IPR024607">
    <property type="entry name" value="Sulfatase_CS"/>
</dbReference>
<protein>
    <submittedName>
        <fullName evidence="6">Alkaline-phosphatase-like protein</fullName>
    </submittedName>
</protein>
<evidence type="ECO:0000259" key="5">
    <source>
        <dbReference type="Pfam" id="PF00884"/>
    </source>
</evidence>
<keyword evidence="4" id="KW-0106">Calcium</keyword>
<organism evidence="6 7">
    <name type="scientific">Favolaschia claudopus</name>
    <dbReference type="NCBI Taxonomy" id="2862362"/>
    <lineage>
        <taxon>Eukaryota</taxon>
        <taxon>Fungi</taxon>
        <taxon>Dikarya</taxon>
        <taxon>Basidiomycota</taxon>
        <taxon>Agaricomycotina</taxon>
        <taxon>Agaricomycetes</taxon>
        <taxon>Agaricomycetidae</taxon>
        <taxon>Agaricales</taxon>
        <taxon>Marasmiineae</taxon>
        <taxon>Mycenaceae</taxon>
        <taxon>Favolaschia</taxon>
    </lineage>
</organism>
<reference evidence="6 7" key="1">
    <citation type="journal article" date="2024" name="J Genomics">
        <title>Draft genome sequencing and assembly of Favolaschia claudopus CIRM-BRFM 2984 isolated from oak limbs.</title>
        <authorList>
            <person name="Navarro D."/>
            <person name="Drula E."/>
            <person name="Chaduli D."/>
            <person name="Cazenave R."/>
            <person name="Ahrendt S."/>
            <person name="Wang J."/>
            <person name="Lipzen A."/>
            <person name="Daum C."/>
            <person name="Barry K."/>
            <person name="Grigoriev I.V."/>
            <person name="Favel A."/>
            <person name="Rosso M.N."/>
            <person name="Martin F."/>
        </authorList>
    </citation>
    <scope>NUCLEOTIDE SEQUENCE [LARGE SCALE GENOMIC DNA]</scope>
    <source>
        <strain evidence="6 7">CIRM-BRFM 2984</strain>
    </source>
</reference>
<dbReference type="Proteomes" id="UP001362999">
    <property type="component" value="Unassembled WGS sequence"/>
</dbReference>
<sequence length="339" mass="37780">MSDKRPNFLVIVADDLGFSDLGCYGGEINTPNIDKIASRGVRFTDFHAAAACSPTRAMIMTGTDHHIAGLGNLIEWTNISGQNDPSGTGSTAPQRGMPGYEGYLNERVATLPEVLRDGGYETLMAGKWHLGLTKERSAQNRGFERSLAHLPACSNHYLYEPQLVDQDQTPTFLEASFIGLHMEDGEYIKKLPDGWYSSNGYGDKMVQYLQDRLDRKEERPFFAYLPFTAPHWPLQAPQEYIKKYHGVYADGPDALRLKRLAKLQELGLVPKGVVPHAVVADEVKPWEEMSEDERAKSARAMEVFAAMVECIDANVGKFFVSLLSIRLIVGIDDDCLQAY</sequence>
<evidence type="ECO:0000256" key="2">
    <source>
        <dbReference type="ARBA" id="ARBA00022723"/>
    </source>
</evidence>
<gene>
    <name evidence="6" type="ORF">R3P38DRAFT_2776296</name>
</gene>
<dbReference type="GO" id="GO:0004065">
    <property type="term" value="F:arylsulfatase activity"/>
    <property type="evidence" value="ECO:0007669"/>
    <property type="project" value="TreeGrafter"/>
</dbReference>
<proteinExistence type="inferred from homology"/>
<comment type="similarity">
    <text evidence="1">Belongs to the sulfatase family.</text>
</comment>
<comment type="caution">
    <text evidence="6">The sequence shown here is derived from an EMBL/GenBank/DDBJ whole genome shotgun (WGS) entry which is preliminary data.</text>
</comment>
<dbReference type="EMBL" id="JAWWNJ010000028">
    <property type="protein sequence ID" value="KAK7028594.1"/>
    <property type="molecule type" value="Genomic_DNA"/>
</dbReference>
<feature type="domain" description="Sulfatase N-terminal" evidence="5">
    <location>
        <begin position="6"/>
        <end position="322"/>
    </location>
</feature>
<dbReference type="PANTHER" id="PTHR42693">
    <property type="entry name" value="ARYLSULFATASE FAMILY MEMBER"/>
    <property type="match status" value="1"/>
</dbReference>
<accession>A0AAW0BPM6</accession>